<keyword evidence="3" id="KW-0324">Glycolysis</keyword>
<dbReference type="GO" id="GO:0006094">
    <property type="term" value="P:gluconeogenesis"/>
    <property type="evidence" value="ECO:0007669"/>
    <property type="project" value="UniProtKB-UniPathway"/>
</dbReference>
<comment type="pathway">
    <text evidence="3">Carbohydrate degradation; glycolysis; D-glyceraldehyde 3-phosphate from glycerone phosphate: step 1/1.</text>
</comment>
<dbReference type="GO" id="GO:0046166">
    <property type="term" value="P:glyceraldehyde-3-phosphate biosynthetic process"/>
    <property type="evidence" value="ECO:0007669"/>
    <property type="project" value="TreeGrafter"/>
</dbReference>
<dbReference type="GO" id="GO:0006096">
    <property type="term" value="P:glycolytic process"/>
    <property type="evidence" value="ECO:0007669"/>
    <property type="project" value="UniProtKB-UniRule"/>
</dbReference>
<dbReference type="PANTHER" id="PTHR21139:SF42">
    <property type="entry name" value="TRIOSEPHOSPHATE ISOMERASE"/>
    <property type="match status" value="1"/>
</dbReference>
<comment type="subunit">
    <text evidence="3">Homodimer.</text>
</comment>
<dbReference type="EC" id="5.3.1.1" evidence="3"/>
<evidence type="ECO:0000256" key="3">
    <source>
        <dbReference type="RuleBase" id="RU363013"/>
    </source>
</evidence>
<proteinExistence type="inferred from homology"/>
<comment type="catalytic activity">
    <reaction evidence="3">
        <text>D-glyceraldehyde 3-phosphate = dihydroxyacetone phosphate</text>
        <dbReference type="Rhea" id="RHEA:18585"/>
        <dbReference type="ChEBI" id="CHEBI:57642"/>
        <dbReference type="ChEBI" id="CHEBI:59776"/>
        <dbReference type="EC" id="5.3.1.1"/>
    </reaction>
</comment>
<dbReference type="UniPathway" id="UPA00138"/>
<dbReference type="SUPFAM" id="SSF51351">
    <property type="entry name" value="Triosephosphate isomerase (TIM)"/>
    <property type="match status" value="1"/>
</dbReference>
<dbReference type="GO" id="GO:0004807">
    <property type="term" value="F:triose-phosphate isomerase activity"/>
    <property type="evidence" value="ECO:0007669"/>
    <property type="project" value="UniProtKB-UniRule"/>
</dbReference>
<dbReference type="GO" id="GO:0019563">
    <property type="term" value="P:glycerol catabolic process"/>
    <property type="evidence" value="ECO:0007669"/>
    <property type="project" value="TreeGrafter"/>
</dbReference>
<comment type="similarity">
    <text evidence="1 3">Belongs to the triosephosphate isomerase family.</text>
</comment>
<organism evidence="4">
    <name type="scientific">candidate division WS2 bacterium ADurb.Bin280</name>
    <dbReference type="NCBI Taxonomy" id="1852829"/>
    <lineage>
        <taxon>Bacteria</taxon>
        <taxon>candidate division WS2</taxon>
    </lineage>
</organism>
<dbReference type="EMBL" id="MWBO01000055">
    <property type="protein sequence ID" value="OQA51929.1"/>
    <property type="molecule type" value="Genomic_DNA"/>
</dbReference>
<dbReference type="InterPro" id="IPR035990">
    <property type="entry name" value="TIM_sf"/>
</dbReference>
<comment type="caution">
    <text evidence="4">The sequence shown here is derived from an EMBL/GenBank/DDBJ whole genome shotgun (WGS) entry which is preliminary data.</text>
</comment>
<reference evidence="4" key="1">
    <citation type="submission" date="2017-02" db="EMBL/GenBank/DDBJ databases">
        <title>Delving into the versatile metabolic prowess of the omnipresent phylum Bacteroidetes.</title>
        <authorList>
            <person name="Nobu M.K."/>
            <person name="Mei R."/>
            <person name="Narihiro T."/>
            <person name="Kuroda K."/>
            <person name="Liu W.-T."/>
        </authorList>
    </citation>
    <scope>NUCLEOTIDE SEQUENCE</scope>
    <source>
        <strain evidence="4">ADurb.Bin280</strain>
    </source>
</reference>
<dbReference type="UniPathway" id="UPA00109">
    <property type="reaction ID" value="UER00189"/>
</dbReference>
<keyword evidence="2 3" id="KW-0413">Isomerase</keyword>
<gene>
    <name evidence="4" type="primary">tpiA</name>
    <name evidence="4" type="ORF">BWY43_00732</name>
</gene>
<comment type="pathway">
    <text evidence="3">Carbohydrate biosynthesis; gluconeogenesis.</text>
</comment>
<dbReference type="PROSITE" id="PS51440">
    <property type="entry name" value="TIM_2"/>
    <property type="match status" value="1"/>
</dbReference>
<dbReference type="AlphaFoldDB" id="A0A1V5SBL6"/>
<dbReference type="InterPro" id="IPR013785">
    <property type="entry name" value="Aldolase_TIM"/>
</dbReference>
<protein>
    <recommendedName>
        <fullName evidence="3">Triosephosphate isomerase</fullName>
        <ecNumber evidence="3">5.3.1.1</ecNumber>
    </recommendedName>
</protein>
<comment type="subcellular location">
    <subcellularLocation>
        <location evidence="3">Cytoplasm</location>
    </subcellularLocation>
</comment>
<accession>A0A1V5SBL6</accession>
<keyword evidence="3" id="KW-0312">Gluconeogenesis</keyword>
<keyword evidence="3" id="KW-0963">Cytoplasm</keyword>
<dbReference type="CDD" id="cd00311">
    <property type="entry name" value="TIM"/>
    <property type="match status" value="1"/>
</dbReference>
<dbReference type="GO" id="GO:0005829">
    <property type="term" value="C:cytosol"/>
    <property type="evidence" value="ECO:0007669"/>
    <property type="project" value="TreeGrafter"/>
</dbReference>
<sequence length="257" mass="28460">MNLTLAEAIILGGQIEKTAESVKHLEIVIAPPSVFIYPIFERLKARPDNLHFALQNSMWDDEGAYTGEISLSMVRGVCRYAIIGHSERRKIFKEESREIAKKVLFALSKKITPIVCVGEQQRFHLEDHYQSEVARMKKDGGILQEIKDSLQLVPEKEIGRVIISYEPIWAIGTGNAASGAYAAAICHIIKQQMEADYGNRADDLRVLYGGSVDSANCREFMMQPSIDGLLVGGASLKSSEFAKICQISSEVKSGKLV</sequence>
<dbReference type="InterPro" id="IPR000652">
    <property type="entry name" value="Triosephosphate_isomerase"/>
</dbReference>
<dbReference type="Gene3D" id="3.20.20.70">
    <property type="entry name" value="Aldolase class I"/>
    <property type="match status" value="1"/>
</dbReference>
<dbReference type="PANTHER" id="PTHR21139">
    <property type="entry name" value="TRIOSEPHOSPHATE ISOMERASE"/>
    <property type="match status" value="1"/>
</dbReference>
<dbReference type="NCBIfam" id="TIGR00419">
    <property type="entry name" value="tim"/>
    <property type="match status" value="1"/>
</dbReference>
<dbReference type="Pfam" id="PF00121">
    <property type="entry name" value="TIM"/>
    <property type="match status" value="1"/>
</dbReference>
<name>A0A1V5SBL6_9BACT</name>
<evidence type="ECO:0000256" key="1">
    <source>
        <dbReference type="ARBA" id="ARBA00007422"/>
    </source>
</evidence>
<dbReference type="Proteomes" id="UP000485367">
    <property type="component" value="Unassembled WGS sequence"/>
</dbReference>
<evidence type="ECO:0000313" key="4">
    <source>
        <dbReference type="EMBL" id="OQA51929.1"/>
    </source>
</evidence>
<evidence type="ECO:0000256" key="2">
    <source>
        <dbReference type="ARBA" id="ARBA00023235"/>
    </source>
</evidence>